<evidence type="ECO:0000256" key="1">
    <source>
        <dbReference type="ARBA" id="ARBA00022679"/>
    </source>
</evidence>
<dbReference type="InterPro" id="IPR008271">
    <property type="entry name" value="Ser/Thr_kinase_AS"/>
</dbReference>
<gene>
    <name evidence="8" type="ORF">FTUN_8040</name>
</gene>
<protein>
    <recommendedName>
        <fullName evidence="7">Protein kinase domain-containing protein</fullName>
    </recommendedName>
</protein>
<feature type="domain" description="Protein kinase" evidence="7">
    <location>
        <begin position="82"/>
        <end position="355"/>
    </location>
</feature>
<evidence type="ECO:0000256" key="3">
    <source>
        <dbReference type="ARBA" id="ARBA00022777"/>
    </source>
</evidence>
<dbReference type="Proteomes" id="UP000503447">
    <property type="component" value="Chromosome"/>
</dbReference>
<dbReference type="CDD" id="cd14014">
    <property type="entry name" value="STKc_PknB_like"/>
    <property type="match status" value="1"/>
</dbReference>
<dbReference type="PROSITE" id="PS00108">
    <property type="entry name" value="PROTEIN_KINASE_ST"/>
    <property type="match status" value="1"/>
</dbReference>
<keyword evidence="9" id="KW-1185">Reference proteome</keyword>
<reference evidence="9" key="1">
    <citation type="submission" date="2020-05" db="EMBL/GenBank/DDBJ databases">
        <title>Frigoriglobus tundricola gen. nov., sp. nov., a psychrotolerant cellulolytic planctomycete of the family Gemmataceae with two divergent copies of 16S rRNA gene.</title>
        <authorList>
            <person name="Kulichevskaya I.S."/>
            <person name="Ivanova A.A."/>
            <person name="Naumoff D.G."/>
            <person name="Beletsky A.V."/>
            <person name="Rijpstra W.I.C."/>
            <person name="Sinninghe Damste J.S."/>
            <person name="Mardanov A.V."/>
            <person name="Ravin N.V."/>
            <person name="Dedysh S.N."/>
        </authorList>
    </citation>
    <scope>NUCLEOTIDE SEQUENCE [LARGE SCALE GENOMIC DNA]</scope>
    <source>
        <strain evidence="9">PL17</strain>
    </source>
</reference>
<sequence>MPTLAQLGHLLTACRVTTPQHWQRAAKLGAGGLAKTLDALASTAPEWSADAAGLTEYQRGVVELWFEEGGPPPHRQLAVNRFILLDKLGQGGQGEVYRARQLNPSRFVAVKTLTQDTDTGRERFEQEAKALMRVQHPGVARFYLYERVRDPDGNPTYEYLIAMEYVEGTDLHRLGQWLGPVPWPFVAHWAADLLGGLAVIHEAGLIHRDIKPANVMVIGPFPEPGVDPADTAAKLLDFGAVKPTEDGPRATGSRRVFVGTREYAPPEQWRERVVPASDLYALGGTLFHALTGRPPYEIEGRDAVAFMKAHTRAPVPSARAYAPGVPAELDAILSRMLAKDPDDRGTAAELLDEFRAITPSASRPPGVGTRGSPPLPRPPKLPPRPAPRTETEEPEVDHSFGGAILTVFERVFMPARLRPLAGHEPPAIERLAALARRPIVLFTLVAVLSGLIFLVFRA</sequence>
<keyword evidence="4" id="KW-0067">ATP-binding</keyword>
<dbReference type="InterPro" id="IPR000719">
    <property type="entry name" value="Prot_kinase_dom"/>
</dbReference>
<feature type="region of interest" description="Disordered" evidence="5">
    <location>
        <begin position="358"/>
        <end position="396"/>
    </location>
</feature>
<keyword evidence="3" id="KW-0418">Kinase</keyword>
<accession>A0A6M5Z1Z1</accession>
<keyword evidence="6" id="KW-0812">Transmembrane</keyword>
<feature type="compositionally biased region" description="Pro residues" evidence="5">
    <location>
        <begin position="373"/>
        <end position="386"/>
    </location>
</feature>
<dbReference type="GO" id="GO:0004674">
    <property type="term" value="F:protein serine/threonine kinase activity"/>
    <property type="evidence" value="ECO:0007669"/>
    <property type="project" value="TreeGrafter"/>
</dbReference>
<dbReference type="SUPFAM" id="SSF56112">
    <property type="entry name" value="Protein kinase-like (PK-like)"/>
    <property type="match status" value="1"/>
</dbReference>
<evidence type="ECO:0000256" key="5">
    <source>
        <dbReference type="SAM" id="MobiDB-lite"/>
    </source>
</evidence>
<organism evidence="8 9">
    <name type="scientific">Frigoriglobus tundricola</name>
    <dbReference type="NCBI Taxonomy" id="2774151"/>
    <lineage>
        <taxon>Bacteria</taxon>
        <taxon>Pseudomonadati</taxon>
        <taxon>Planctomycetota</taxon>
        <taxon>Planctomycetia</taxon>
        <taxon>Gemmatales</taxon>
        <taxon>Gemmataceae</taxon>
        <taxon>Frigoriglobus</taxon>
    </lineage>
</organism>
<keyword evidence="6" id="KW-0472">Membrane</keyword>
<evidence type="ECO:0000313" key="8">
    <source>
        <dbReference type="EMBL" id="QJX00410.1"/>
    </source>
</evidence>
<dbReference type="SMART" id="SM00220">
    <property type="entry name" value="S_TKc"/>
    <property type="match status" value="1"/>
</dbReference>
<dbReference type="Gene3D" id="3.30.200.20">
    <property type="entry name" value="Phosphorylase Kinase, domain 1"/>
    <property type="match status" value="1"/>
</dbReference>
<keyword evidence="1" id="KW-0808">Transferase</keyword>
<keyword evidence="6" id="KW-1133">Transmembrane helix</keyword>
<name>A0A6M5Z1Z1_9BACT</name>
<evidence type="ECO:0000256" key="4">
    <source>
        <dbReference type="ARBA" id="ARBA00022840"/>
    </source>
</evidence>
<dbReference type="PROSITE" id="PS50011">
    <property type="entry name" value="PROTEIN_KINASE_DOM"/>
    <property type="match status" value="1"/>
</dbReference>
<dbReference type="InterPro" id="IPR011009">
    <property type="entry name" value="Kinase-like_dom_sf"/>
</dbReference>
<dbReference type="GO" id="GO:0005524">
    <property type="term" value="F:ATP binding"/>
    <property type="evidence" value="ECO:0007669"/>
    <property type="project" value="UniProtKB-KW"/>
</dbReference>
<proteinExistence type="predicted"/>
<evidence type="ECO:0000256" key="2">
    <source>
        <dbReference type="ARBA" id="ARBA00022741"/>
    </source>
</evidence>
<keyword evidence="2" id="KW-0547">Nucleotide-binding</keyword>
<dbReference type="PANTHER" id="PTHR43289:SF34">
    <property type="entry name" value="SERINE_THREONINE-PROTEIN KINASE YBDM-RELATED"/>
    <property type="match status" value="1"/>
</dbReference>
<dbReference type="RefSeq" id="WP_171475161.1">
    <property type="nucleotide sequence ID" value="NZ_CP053452.2"/>
</dbReference>
<evidence type="ECO:0000256" key="6">
    <source>
        <dbReference type="SAM" id="Phobius"/>
    </source>
</evidence>
<dbReference type="KEGG" id="ftj:FTUN_8040"/>
<evidence type="ECO:0000259" key="7">
    <source>
        <dbReference type="PROSITE" id="PS50011"/>
    </source>
</evidence>
<dbReference type="Gene3D" id="1.10.510.10">
    <property type="entry name" value="Transferase(Phosphotransferase) domain 1"/>
    <property type="match status" value="1"/>
</dbReference>
<dbReference type="EMBL" id="CP053452">
    <property type="protein sequence ID" value="QJX00410.1"/>
    <property type="molecule type" value="Genomic_DNA"/>
</dbReference>
<dbReference type="Pfam" id="PF00069">
    <property type="entry name" value="Pkinase"/>
    <property type="match status" value="1"/>
</dbReference>
<dbReference type="AlphaFoldDB" id="A0A6M5Z1Z1"/>
<feature type="transmembrane region" description="Helical" evidence="6">
    <location>
        <begin position="439"/>
        <end position="456"/>
    </location>
</feature>
<evidence type="ECO:0000313" key="9">
    <source>
        <dbReference type="Proteomes" id="UP000503447"/>
    </source>
</evidence>
<dbReference type="PANTHER" id="PTHR43289">
    <property type="entry name" value="MITOGEN-ACTIVATED PROTEIN KINASE KINASE KINASE 20-RELATED"/>
    <property type="match status" value="1"/>
</dbReference>